<proteinExistence type="predicted"/>
<feature type="domain" description="BPL/LPL catalytic" evidence="5">
    <location>
        <begin position="33"/>
        <end position="207"/>
    </location>
</feature>
<dbReference type="AlphaFoldDB" id="A0A1G8B582"/>
<dbReference type="GO" id="GO:0004077">
    <property type="term" value="F:biotin--[biotin carboxyl-carrier protein] ligase activity"/>
    <property type="evidence" value="ECO:0007669"/>
    <property type="project" value="UniProtKB-EC"/>
</dbReference>
<gene>
    <name evidence="6" type="ORF">SAMN05421742_105221</name>
</gene>
<dbReference type="Pfam" id="PF02237">
    <property type="entry name" value="BPL_C"/>
    <property type="match status" value="1"/>
</dbReference>
<evidence type="ECO:0000256" key="4">
    <source>
        <dbReference type="ARBA" id="ARBA00047846"/>
    </source>
</evidence>
<keyword evidence="7" id="KW-1185">Reference proteome</keyword>
<reference evidence="7" key="1">
    <citation type="submission" date="2016-10" db="EMBL/GenBank/DDBJ databases">
        <authorList>
            <person name="Varghese N."/>
            <person name="Submissions S."/>
        </authorList>
    </citation>
    <scope>NUCLEOTIDE SEQUENCE [LARGE SCALE GENOMIC DNA]</scope>
    <source>
        <strain evidence="7">930I</strain>
    </source>
</reference>
<accession>A0A1G8B582</accession>
<evidence type="ECO:0000256" key="3">
    <source>
        <dbReference type="ARBA" id="ARBA00024227"/>
    </source>
</evidence>
<dbReference type="PANTHER" id="PTHR12835">
    <property type="entry name" value="BIOTIN PROTEIN LIGASE"/>
    <property type="match status" value="1"/>
</dbReference>
<dbReference type="NCBIfam" id="TIGR00121">
    <property type="entry name" value="birA_ligase"/>
    <property type="match status" value="1"/>
</dbReference>
<dbReference type="InterPro" id="IPR045864">
    <property type="entry name" value="aa-tRNA-synth_II/BPL/LPL"/>
</dbReference>
<dbReference type="CDD" id="cd16442">
    <property type="entry name" value="BPL"/>
    <property type="match status" value="1"/>
</dbReference>
<evidence type="ECO:0000313" key="6">
    <source>
        <dbReference type="EMBL" id="SDH28301.1"/>
    </source>
</evidence>
<dbReference type="EC" id="6.3.4.15" evidence="3"/>
<dbReference type="Proteomes" id="UP000217076">
    <property type="component" value="Unassembled WGS sequence"/>
</dbReference>
<name>A0A1G8B582_9PROT</name>
<dbReference type="EMBL" id="FNCV01000005">
    <property type="protein sequence ID" value="SDH28301.1"/>
    <property type="molecule type" value="Genomic_DNA"/>
</dbReference>
<dbReference type="Gene3D" id="3.30.930.10">
    <property type="entry name" value="Bira Bifunctional Protein, Domain 2"/>
    <property type="match status" value="1"/>
</dbReference>
<dbReference type="Gene3D" id="2.30.30.100">
    <property type="match status" value="1"/>
</dbReference>
<dbReference type="InterPro" id="IPR003142">
    <property type="entry name" value="BPL_C"/>
</dbReference>
<protein>
    <recommendedName>
        <fullName evidence="3">biotin--[biotin carboxyl-carrier protein] ligase</fullName>
        <ecNumber evidence="3">6.3.4.15</ecNumber>
    </recommendedName>
</protein>
<dbReference type="PANTHER" id="PTHR12835:SF5">
    <property type="entry name" value="BIOTIN--PROTEIN LIGASE"/>
    <property type="match status" value="1"/>
</dbReference>
<organism evidence="6 7">
    <name type="scientific">Roseospirillum parvum</name>
    <dbReference type="NCBI Taxonomy" id="83401"/>
    <lineage>
        <taxon>Bacteria</taxon>
        <taxon>Pseudomonadati</taxon>
        <taxon>Pseudomonadota</taxon>
        <taxon>Alphaproteobacteria</taxon>
        <taxon>Rhodospirillales</taxon>
        <taxon>Rhodospirillaceae</taxon>
        <taxon>Roseospirillum</taxon>
    </lineage>
</organism>
<dbReference type="InterPro" id="IPR004408">
    <property type="entry name" value="Biotin_CoA_COase_ligase"/>
</dbReference>
<dbReference type="Pfam" id="PF03099">
    <property type="entry name" value="BPL_LplA_LipB"/>
    <property type="match status" value="1"/>
</dbReference>
<dbReference type="InterPro" id="IPR004143">
    <property type="entry name" value="BPL_LPL_catalytic"/>
</dbReference>
<keyword evidence="2" id="KW-0092">Biotin</keyword>
<dbReference type="GO" id="GO:0005737">
    <property type="term" value="C:cytoplasm"/>
    <property type="evidence" value="ECO:0007669"/>
    <property type="project" value="TreeGrafter"/>
</dbReference>
<evidence type="ECO:0000259" key="5">
    <source>
        <dbReference type="PROSITE" id="PS51733"/>
    </source>
</evidence>
<dbReference type="STRING" id="83401.SAMN05421742_105221"/>
<evidence type="ECO:0000313" key="7">
    <source>
        <dbReference type="Proteomes" id="UP000217076"/>
    </source>
</evidence>
<comment type="catalytic activity">
    <reaction evidence="4">
        <text>biotin + L-lysyl-[protein] + ATP = N(6)-biotinyl-L-lysyl-[protein] + AMP + diphosphate + H(+)</text>
        <dbReference type="Rhea" id="RHEA:11756"/>
        <dbReference type="Rhea" id="RHEA-COMP:9752"/>
        <dbReference type="Rhea" id="RHEA-COMP:10505"/>
        <dbReference type="ChEBI" id="CHEBI:15378"/>
        <dbReference type="ChEBI" id="CHEBI:29969"/>
        <dbReference type="ChEBI" id="CHEBI:30616"/>
        <dbReference type="ChEBI" id="CHEBI:33019"/>
        <dbReference type="ChEBI" id="CHEBI:57586"/>
        <dbReference type="ChEBI" id="CHEBI:83144"/>
        <dbReference type="ChEBI" id="CHEBI:456215"/>
        <dbReference type="EC" id="6.3.4.15"/>
    </reaction>
</comment>
<sequence>MTALQGGTPASPLPQAEAALPPGWRLLCRDEVDGTNATLVRWAEGRGAPFDGAPAEGVVLVADQQTAGRGRQGRDWHSPPGNLYVSVLLDGAAGPARLAEVGFVAGVALAEAVAALMPAAAPALKWPNDLLLDGRKVAGLLLETALGTDGGPWLVLGLGVNLAWAPPRGPEMAFPPGRLADAGPAPGRDALLAALVPRLAVWLAVWRHQGFAPIRAAWLERAHGLGGPIEARLGTGKRHGVFADIDPDGALVLDTETGRERLLAADIHFPDRDP</sequence>
<evidence type="ECO:0000256" key="2">
    <source>
        <dbReference type="ARBA" id="ARBA00023267"/>
    </source>
</evidence>
<dbReference type="RefSeq" id="WP_245689404.1">
    <property type="nucleotide sequence ID" value="NZ_FNCV01000005.1"/>
</dbReference>
<dbReference type="PROSITE" id="PS51733">
    <property type="entry name" value="BPL_LPL_CATALYTIC"/>
    <property type="match status" value="1"/>
</dbReference>
<dbReference type="SUPFAM" id="SSF55681">
    <property type="entry name" value="Class II aaRS and biotin synthetases"/>
    <property type="match status" value="1"/>
</dbReference>
<evidence type="ECO:0000256" key="1">
    <source>
        <dbReference type="ARBA" id="ARBA00022598"/>
    </source>
</evidence>
<keyword evidence="1 6" id="KW-0436">Ligase</keyword>